<evidence type="ECO:0000313" key="1">
    <source>
        <dbReference type="EMBL" id="WDE09072.1"/>
    </source>
</evidence>
<gene>
    <name evidence="1" type="ORF">SG34_030330</name>
</gene>
<keyword evidence="2" id="KW-1185">Reference proteome</keyword>
<dbReference type="RefSeq" id="WP_044841569.1">
    <property type="nucleotide sequence ID" value="NZ_CP059734.1"/>
</dbReference>
<accession>A0AAF0CAX1</accession>
<reference evidence="1 2" key="2">
    <citation type="journal article" date="2022" name="Mar. Drugs">
        <title>Bioassay-Guided Fractionation Leads to the Detection of Cholic Acid Generated by the Rare Thalassomonas sp.</title>
        <authorList>
            <person name="Pheiffer F."/>
            <person name="Schneider Y.K."/>
            <person name="Hansen E.H."/>
            <person name="Andersen J.H."/>
            <person name="Isaksson J."/>
            <person name="Busche T."/>
            <person name="R C."/>
            <person name="Kalinowski J."/>
            <person name="Zyl L.V."/>
            <person name="Trindade M."/>
        </authorList>
    </citation>
    <scope>NUCLEOTIDE SEQUENCE [LARGE SCALE GENOMIC DNA]</scope>
    <source>
        <strain evidence="1 2">XOM25</strain>
    </source>
</reference>
<name>A0AAF0CAX1_9GAMM</name>
<protein>
    <submittedName>
        <fullName evidence="1">Uncharacterized protein</fullName>
    </submittedName>
</protein>
<dbReference type="AlphaFoldDB" id="A0AAF0CAX1"/>
<dbReference type="Proteomes" id="UP000032352">
    <property type="component" value="Chromosome pTvir"/>
</dbReference>
<reference evidence="1 2" key="1">
    <citation type="journal article" date="2015" name="Genome Announc.">
        <title>Draft Genome Sequences of Marine Isolates of Thalassomonas viridans and Thalassomonas actiniarum.</title>
        <authorList>
            <person name="Olonade I."/>
            <person name="van Zyl L.J."/>
            <person name="Trindade M."/>
        </authorList>
    </citation>
    <scope>NUCLEOTIDE SEQUENCE [LARGE SCALE GENOMIC DNA]</scope>
    <source>
        <strain evidence="1 2">XOM25</strain>
    </source>
</reference>
<evidence type="ECO:0000313" key="2">
    <source>
        <dbReference type="Proteomes" id="UP000032352"/>
    </source>
</evidence>
<organism evidence="1 2">
    <name type="scientific">Thalassomonas viridans</name>
    <dbReference type="NCBI Taxonomy" id="137584"/>
    <lineage>
        <taxon>Bacteria</taxon>
        <taxon>Pseudomonadati</taxon>
        <taxon>Pseudomonadota</taxon>
        <taxon>Gammaproteobacteria</taxon>
        <taxon>Alteromonadales</taxon>
        <taxon>Colwelliaceae</taxon>
        <taxon>Thalassomonas</taxon>
    </lineage>
</organism>
<dbReference type="KEGG" id="tvd:SG34_030330"/>
<sequence>MERWICTDDDREFVILKELIPNADFFFSPKDVLAKAGHQVFDEQVDSKINSILRGDYALVNSSILGDSLFMVLPSDMVGRRDLQAHTATRNKMFDKNPRILINFRHDLMQSIELYMKNDNFDEEKLKLTIDLLADSVFEEKAKGRAEARWKRVREQFGNLLKQNFSNIPYSKLKVE</sequence>
<proteinExistence type="predicted"/>
<dbReference type="EMBL" id="CP059734">
    <property type="protein sequence ID" value="WDE09072.1"/>
    <property type="molecule type" value="Genomic_DNA"/>
</dbReference>